<dbReference type="InterPro" id="IPR036322">
    <property type="entry name" value="WD40_repeat_dom_sf"/>
</dbReference>
<dbReference type="AlphaFoldDB" id="A0A0E0C4Q6"/>
<dbReference type="PROSITE" id="PS00375">
    <property type="entry name" value="UDPGT"/>
    <property type="match status" value="1"/>
</dbReference>
<evidence type="ECO:0000313" key="5">
    <source>
        <dbReference type="EnsemblPlants" id="OMERI01G21090.1"/>
    </source>
</evidence>
<sequence length="753" mass="80907">MAPAVHATVPHVVLLVSPGAGHVVPAAQLAACLATHHGCTATIVTYTNLSTARNSSALASLPRGVTATALPEVSLDDLPADERIETRVFTVVRRTLPHLRELLLSFLGSSPAGVTAFLADLLCPAALAVAAELGIRRYVFFTSNLLCLTTLLYTPELATTTACECRDLPEPVVLPGCVPLHGADLIDPIQDRANPVYQLMVELGLDYLLADGFLINTFDAMEHDTLVAFNKLSDEGVYPPAYTVGPLVWSPSVEAANDVCIRWLDEQPDGSVLYVCLGSGGTLSVAQMAELAAGLEASGQRFLWVVRFPSDKDVSASYFGTNDRGDDDDPMSYLPEGFLERTKGTGLAVPLWAPQVEVLNHRAVGGFLSHCGWNSTLEAASAGVPMLAWPLFAEQRMNAVMLSSERVGLAVRVRPSSARPDYGVVPREEVASAVRKLMVGEMGAAARKKAGELRAAAEMASAPGGPQHQALAGMVGKWKAHEHAILNIVWLPPDYGDAIACVCADGTLSLWEEVSEDDQLPTWRKCKVFESGNSHILNVQFGLQLSSLKMVTAYSDGQVKVYELLDSLELDKWQLQAEFQNITDPVSRSGKPACTSASIAWSPRRGESQQASFAIGFNSDSPNFNSCKIWEFEEAHQRWLPLVELGSPQDKGDIVHAVAWAPNIGRPYEIIAVATCKGIAIWHIGLSAESDGSLSTENVAVLSGHDGEVLQLEWDMGGMTLASTGGDGMVKLWQANLNGVWHEQAVLDCNVSH</sequence>
<comment type="similarity">
    <text evidence="1">Belongs to the UDP-glycosyltransferase family.</text>
</comment>
<dbReference type="SMART" id="SM00320">
    <property type="entry name" value="WD40"/>
    <property type="match status" value="3"/>
</dbReference>
<protein>
    <submittedName>
        <fullName evidence="5">Uncharacterized protein</fullName>
    </submittedName>
</protein>
<keyword evidence="6" id="KW-1185">Reference proteome</keyword>
<keyword evidence="2" id="KW-0328">Glycosyltransferase</keyword>
<dbReference type="InterPro" id="IPR035595">
    <property type="entry name" value="UDP_glycos_trans_CS"/>
</dbReference>
<dbReference type="CDD" id="cd03784">
    <property type="entry name" value="GT1_Gtf-like"/>
    <property type="match status" value="1"/>
</dbReference>
<reference evidence="5" key="1">
    <citation type="submission" date="2015-04" db="UniProtKB">
        <authorList>
            <consortium name="EnsemblPlants"/>
        </authorList>
    </citation>
    <scope>IDENTIFICATION</scope>
</reference>
<accession>A0A0E0C4Q6</accession>
<keyword evidence="4" id="KW-0853">WD repeat</keyword>
<dbReference type="InterPro" id="IPR002213">
    <property type="entry name" value="UDP_glucos_trans"/>
</dbReference>
<organism evidence="5">
    <name type="scientific">Oryza meridionalis</name>
    <dbReference type="NCBI Taxonomy" id="40149"/>
    <lineage>
        <taxon>Eukaryota</taxon>
        <taxon>Viridiplantae</taxon>
        <taxon>Streptophyta</taxon>
        <taxon>Embryophyta</taxon>
        <taxon>Tracheophyta</taxon>
        <taxon>Spermatophyta</taxon>
        <taxon>Magnoliopsida</taxon>
        <taxon>Liliopsida</taxon>
        <taxon>Poales</taxon>
        <taxon>Poaceae</taxon>
        <taxon>BOP clade</taxon>
        <taxon>Oryzoideae</taxon>
        <taxon>Oryzeae</taxon>
        <taxon>Oryzinae</taxon>
        <taxon>Oryza</taxon>
    </lineage>
</organism>
<dbReference type="InterPro" id="IPR001680">
    <property type="entry name" value="WD40_rpt"/>
</dbReference>
<dbReference type="PROSITE" id="PS50294">
    <property type="entry name" value="WD_REPEATS_REGION"/>
    <property type="match status" value="1"/>
</dbReference>
<evidence type="ECO:0000256" key="3">
    <source>
        <dbReference type="ARBA" id="ARBA00022679"/>
    </source>
</evidence>
<dbReference type="Pfam" id="PF00400">
    <property type="entry name" value="WD40"/>
    <property type="match status" value="1"/>
</dbReference>
<evidence type="ECO:0000256" key="4">
    <source>
        <dbReference type="PROSITE-ProRule" id="PRU00221"/>
    </source>
</evidence>
<dbReference type="Gramene" id="OMERI01G21090.1">
    <property type="protein sequence ID" value="OMERI01G21090.1"/>
    <property type="gene ID" value="OMERI01G21090"/>
</dbReference>
<dbReference type="eggNOG" id="KOG1192">
    <property type="taxonomic scope" value="Eukaryota"/>
</dbReference>
<dbReference type="Gene3D" id="2.130.10.10">
    <property type="entry name" value="YVTN repeat-like/Quinoprotein amine dehydrogenase"/>
    <property type="match status" value="1"/>
</dbReference>
<dbReference type="FunFam" id="3.40.50.2000:FF:000054">
    <property type="entry name" value="Glycosyltransferase"/>
    <property type="match status" value="1"/>
</dbReference>
<dbReference type="SUPFAM" id="SSF53756">
    <property type="entry name" value="UDP-Glycosyltransferase/glycogen phosphorylase"/>
    <property type="match status" value="1"/>
</dbReference>
<dbReference type="PANTHER" id="PTHR48046">
    <property type="entry name" value="UDP-GLYCOSYLTRANSFERASE 72E1"/>
    <property type="match status" value="1"/>
</dbReference>
<feature type="repeat" description="WD" evidence="4">
    <location>
        <begin position="702"/>
        <end position="734"/>
    </location>
</feature>
<dbReference type="SUPFAM" id="SSF50978">
    <property type="entry name" value="WD40 repeat-like"/>
    <property type="match status" value="1"/>
</dbReference>
<name>A0A0E0C4Q6_9ORYZ</name>
<dbReference type="Pfam" id="PF00201">
    <property type="entry name" value="UDPGT"/>
    <property type="match status" value="1"/>
</dbReference>
<reference evidence="5" key="2">
    <citation type="submission" date="2018-05" db="EMBL/GenBank/DDBJ databases">
        <title>OmerRS3 (Oryza meridionalis Reference Sequence Version 3).</title>
        <authorList>
            <person name="Zhang J."/>
            <person name="Kudrna D."/>
            <person name="Lee S."/>
            <person name="Talag J."/>
            <person name="Welchert J."/>
            <person name="Wing R.A."/>
        </authorList>
    </citation>
    <scope>NUCLEOTIDE SEQUENCE [LARGE SCALE GENOMIC DNA]</scope>
    <source>
        <strain evidence="5">cv. OR44</strain>
    </source>
</reference>
<dbReference type="Gene3D" id="3.40.50.2000">
    <property type="entry name" value="Glycogen Phosphorylase B"/>
    <property type="match status" value="2"/>
</dbReference>
<dbReference type="FunFam" id="3.40.50.2000:FF:000051">
    <property type="entry name" value="Glycosyltransferase"/>
    <property type="match status" value="1"/>
</dbReference>
<proteinExistence type="inferred from homology"/>
<keyword evidence="3" id="KW-0808">Transferase</keyword>
<evidence type="ECO:0000256" key="1">
    <source>
        <dbReference type="ARBA" id="ARBA00009995"/>
    </source>
</evidence>
<dbReference type="Proteomes" id="UP000008021">
    <property type="component" value="Chromosome 1"/>
</dbReference>
<evidence type="ECO:0000256" key="2">
    <source>
        <dbReference type="ARBA" id="ARBA00022676"/>
    </source>
</evidence>
<dbReference type="PANTHER" id="PTHR48046:SF6">
    <property type="entry name" value="GLYCOSYLTRANSFERASE"/>
    <property type="match status" value="1"/>
</dbReference>
<evidence type="ECO:0000313" key="6">
    <source>
        <dbReference type="Proteomes" id="UP000008021"/>
    </source>
</evidence>
<dbReference type="HOGENOM" id="CLU_018423_0_0_1"/>
<dbReference type="GO" id="GO:0008194">
    <property type="term" value="F:UDP-glycosyltransferase activity"/>
    <property type="evidence" value="ECO:0007669"/>
    <property type="project" value="InterPro"/>
</dbReference>
<dbReference type="PROSITE" id="PS50082">
    <property type="entry name" value="WD_REPEATS_2"/>
    <property type="match status" value="1"/>
</dbReference>
<dbReference type="EnsemblPlants" id="OMERI01G21090.1">
    <property type="protein sequence ID" value="OMERI01G21090.1"/>
    <property type="gene ID" value="OMERI01G21090"/>
</dbReference>
<dbReference type="InterPro" id="IPR015943">
    <property type="entry name" value="WD40/YVTN_repeat-like_dom_sf"/>
</dbReference>